<gene>
    <name evidence="6" type="ORF">AB3N04_10075</name>
</gene>
<feature type="domain" description="STAS" evidence="5">
    <location>
        <begin position="3"/>
        <end position="110"/>
    </location>
</feature>
<dbReference type="EMBL" id="CP162551">
    <property type="protein sequence ID" value="XDI38607.1"/>
    <property type="molecule type" value="Genomic_DNA"/>
</dbReference>
<dbReference type="RefSeq" id="WP_368505875.1">
    <property type="nucleotide sequence ID" value="NZ_CP162551.1"/>
</dbReference>
<protein>
    <recommendedName>
        <fullName evidence="4">Anti-sigma factor antagonist</fullName>
    </recommendedName>
</protein>
<name>A0AB39BYJ8_9BACI</name>
<dbReference type="InterPro" id="IPR003658">
    <property type="entry name" value="Anti-sigma_ant"/>
</dbReference>
<dbReference type="PANTHER" id="PTHR33495">
    <property type="entry name" value="ANTI-SIGMA FACTOR ANTAGONIST TM_1081-RELATED-RELATED"/>
    <property type="match status" value="1"/>
</dbReference>
<sequence length="110" mass="12320">MNLDIRHEQSEDAELIYLTGEIDAYTAPKLRGALTPLAETSTKQIVVDLKNVQYIDSTGLGIFVGILKLTDANESSLMLRGMSDRVRRLFTITGLDEVIQIEHNQEEEAK</sequence>
<evidence type="ECO:0000313" key="6">
    <source>
        <dbReference type="EMBL" id="XDI38607.1"/>
    </source>
</evidence>
<proteinExistence type="inferred from homology"/>
<evidence type="ECO:0000256" key="4">
    <source>
        <dbReference type="RuleBase" id="RU003749"/>
    </source>
</evidence>
<evidence type="ECO:0000259" key="5">
    <source>
        <dbReference type="PROSITE" id="PS50801"/>
    </source>
</evidence>
<dbReference type="GO" id="GO:0043856">
    <property type="term" value="F:anti-sigma factor antagonist activity"/>
    <property type="evidence" value="ECO:0007669"/>
    <property type="project" value="InterPro"/>
</dbReference>
<dbReference type="SUPFAM" id="SSF52091">
    <property type="entry name" value="SpoIIaa-like"/>
    <property type="match status" value="1"/>
</dbReference>
<evidence type="ECO:0000256" key="3">
    <source>
        <dbReference type="ARBA" id="ARBA00024670"/>
    </source>
</evidence>
<organism evidence="6">
    <name type="scientific">Alkalihalophilus sp. As8PL</name>
    <dbReference type="NCBI Taxonomy" id="3237103"/>
    <lineage>
        <taxon>Bacteria</taxon>
        <taxon>Bacillati</taxon>
        <taxon>Bacillota</taxon>
        <taxon>Bacilli</taxon>
        <taxon>Bacillales</taxon>
        <taxon>Bacillaceae</taxon>
        <taxon>Alkalihalophilus</taxon>
    </lineage>
</organism>
<dbReference type="PROSITE" id="PS50801">
    <property type="entry name" value="STAS"/>
    <property type="match status" value="1"/>
</dbReference>
<dbReference type="InterPro" id="IPR036513">
    <property type="entry name" value="STAS_dom_sf"/>
</dbReference>
<dbReference type="CDD" id="cd07043">
    <property type="entry name" value="STAS_anti-anti-sigma_factors"/>
    <property type="match status" value="1"/>
</dbReference>
<dbReference type="NCBIfam" id="TIGR00377">
    <property type="entry name" value="ant_ant_sig"/>
    <property type="match status" value="1"/>
</dbReference>
<accession>A0AB39BYJ8</accession>
<keyword evidence="2" id="KW-0597">Phosphoprotein</keyword>
<evidence type="ECO:0000256" key="2">
    <source>
        <dbReference type="ARBA" id="ARBA00022553"/>
    </source>
</evidence>
<dbReference type="InterPro" id="IPR002645">
    <property type="entry name" value="STAS_dom"/>
</dbReference>
<dbReference type="Pfam" id="PF01740">
    <property type="entry name" value="STAS"/>
    <property type="match status" value="1"/>
</dbReference>
<dbReference type="Gene3D" id="3.30.750.24">
    <property type="entry name" value="STAS domain"/>
    <property type="match status" value="1"/>
</dbReference>
<evidence type="ECO:0000256" key="1">
    <source>
        <dbReference type="ARBA" id="ARBA00009013"/>
    </source>
</evidence>
<dbReference type="AlphaFoldDB" id="A0AB39BYJ8"/>
<comment type="function">
    <text evidence="3">Positive regulator of sigma-B activity. Non-phosphorylated RsbV binds to RsbW, preventing its association with sigma-B. When phosphorylated, releases RsbW, which is then free to complex with and inactivate sigma-B.</text>
</comment>
<dbReference type="PANTHER" id="PTHR33495:SF9">
    <property type="entry name" value="ANTI-SIGMA-B FACTOR ANTAGONIST"/>
    <property type="match status" value="1"/>
</dbReference>
<reference evidence="6" key="1">
    <citation type="submission" date="2024-07" db="EMBL/GenBank/DDBJ databases">
        <title>Identification and characteristics of an arsenic-resistant bacterial isolate, which belongs to a novel species.</title>
        <authorList>
            <person name="Juszczyk A."/>
            <person name="Kowalczyk A."/>
            <person name="Was K."/>
            <person name="Kosowicz W."/>
            <person name="Budzyn A."/>
            <person name="Latowski D."/>
        </authorList>
    </citation>
    <scope>NUCLEOTIDE SEQUENCE</scope>
    <source>
        <strain evidence="6">As8PL</strain>
    </source>
</reference>
<comment type="similarity">
    <text evidence="1 4">Belongs to the anti-sigma-factor antagonist family.</text>
</comment>